<feature type="compositionally biased region" description="Low complexity" evidence="1">
    <location>
        <begin position="265"/>
        <end position="276"/>
    </location>
</feature>
<reference evidence="2 3" key="1">
    <citation type="journal article" date="2023" name="Commun. Biol.">
        <title>Reorganization of the ancestral sex-determining regions during the evolution of trioecy in Pleodorina starrii.</title>
        <authorList>
            <person name="Takahashi K."/>
            <person name="Suzuki S."/>
            <person name="Kawai-Toyooka H."/>
            <person name="Yamamoto K."/>
            <person name="Hamaji T."/>
            <person name="Ootsuki R."/>
            <person name="Yamaguchi H."/>
            <person name="Kawachi M."/>
            <person name="Higashiyama T."/>
            <person name="Nozaki H."/>
        </authorList>
    </citation>
    <scope>NUCLEOTIDE SEQUENCE [LARGE SCALE GENOMIC DNA]</scope>
    <source>
        <strain evidence="2 3">NIES-4479</strain>
    </source>
</reference>
<protein>
    <submittedName>
        <fullName evidence="2">Uncharacterized protein</fullName>
    </submittedName>
</protein>
<name>A0A9W6EXE4_9CHLO</name>
<gene>
    <name evidence="2" type="primary">PLEST005861</name>
    <name evidence="2" type="ORF">PLESTB_000154000</name>
</gene>
<dbReference type="EMBL" id="BRXU01000002">
    <property type="protein sequence ID" value="GLC48838.1"/>
    <property type="molecule type" value="Genomic_DNA"/>
</dbReference>
<organism evidence="2 3">
    <name type="scientific">Pleodorina starrii</name>
    <dbReference type="NCBI Taxonomy" id="330485"/>
    <lineage>
        <taxon>Eukaryota</taxon>
        <taxon>Viridiplantae</taxon>
        <taxon>Chlorophyta</taxon>
        <taxon>core chlorophytes</taxon>
        <taxon>Chlorophyceae</taxon>
        <taxon>CS clade</taxon>
        <taxon>Chlamydomonadales</taxon>
        <taxon>Volvocaceae</taxon>
        <taxon>Pleodorina</taxon>
    </lineage>
</organism>
<proteinExistence type="predicted"/>
<evidence type="ECO:0000256" key="1">
    <source>
        <dbReference type="SAM" id="MobiDB-lite"/>
    </source>
</evidence>
<comment type="caution">
    <text evidence="2">The sequence shown here is derived from an EMBL/GenBank/DDBJ whole genome shotgun (WGS) entry which is preliminary data.</text>
</comment>
<feature type="compositionally biased region" description="Gly residues" evidence="1">
    <location>
        <begin position="277"/>
        <end position="290"/>
    </location>
</feature>
<dbReference type="AlphaFoldDB" id="A0A9W6EXE4"/>
<feature type="compositionally biased region" description="Low complexity" evidence="1">
    <location>
        <begin position="131"/>
        <end position="161"/>
    </location>
</feature>
<feature type="compositionally biased region" description="Low complexity" evidence="1">
    <location>
        <begin position="168"/>
        <end position="185"/>
    </location>
</feature>
<feature type="region of interest" description="Disordered" evidence="1">
    <location>
        <begin position="265"/>
        <end position="290"/>
    </location>
</feature>
<feature type="region of interest" description="Disordered" evidence="1">
    <location>
        <begin position="125"/>
        <end position="185"/>
    </location>
</feature>
<accession>A0A9W6EXE4</accession>
<sequence length="421" mass="44297">MATISGELTTEQVKLRRRKKGIRLCILVSETNSCRSAYRFLKAFLIPSLDELHLVTAVNSELGRASALTRQRELVEVEAMDCSHHHVVVKEEEYSLFESLGRYISSIVRPHLILMGSTTLCTSHMPGGNGSSISRSSAAAPRQAPSSPSASQQLRRMSSLGRAGGAGASSSPAAPSLAPSGTSTGAGASLGNGMGTLGSSCLALRVLPELRCAPVLLAKFNTKGPWLSAMASLSSLSSVPASFQRMPSISPTLFQSSSMSRPASAAVSRSVSMRGTGASGGGAGGSSGGSSMGWPMRVMVDLQPNSRHVLDWLFENFTPGHDHLFLTVSQAFDGQHNVKPAAQRLLTAFGVQAAVNSFEADKSVLAGPANKSLPQAVAEAEPDVLVLQTPRCRGLPPAIVEVLYSAKTSFLIWPPDYIPPQ</sequence>
<evidence type="ECO:0000313" key="3">
    <source>
        <dbReference type="Proteomes" id="UP001165080"/>
    </source>
</evidence>
<dbReference type="OrthoDB" id="529017at2759"/>
<evidence type="ECO:0000313" key="2">
    <source>
        <dbReference type="EMBL" id="GLC48838.1"/>
    </source>
</evidence>
<dbReference type="Proteomes" id="UP001165080">
    <property type="component" value="Unassembled WGS sequence"/>
</dbReference>
<keyword evidence="3" id="KW-1185">Reference proteome</keyword>